<comment type="caution">
    <text evidence="2">The sequence shown here is derived from an EMBL/GenBank/DDBJ whole genome shotgun (WGS) entry which is preliminary data.</text>
</comment>
<protein>
    <submittedName>
        <fullName evidence="2">Class I SAM-dependent methyltransferase</fullName>
        <ecNumber evidence="2">2.1.1.-</ecNumber>
    </submittedName>
</protein>
<keyword evidence="2" id="KW-0489">Methyltransferase</keyword>
<dbReference type="InterPro" id="IPR029063">
    <property type="entry name" value="SAM-dependent_MTases_sf"/>
</dbReference>
<dbReference type="RefSeq" id="WP_349659553.1">
    <property type="nucleotide sequence ID" value="NZ_JBEGDG010000006.1"/>
</dbReference>
<accession>A0ABV1MQW4</accession>
<evidence type="ECO:0000313" key="3">
    <source>
        <dbReference type="Proteomes" id="UP001478862"/>
    </source>
</evidence>
<name>A0ABV1MQW4_9BACI</name>
<dbReference type="EC" id="2.1.1.-" evidence="2"/>
<dbReference type="PANTHER" id="PTHR43861:SF1">
    <property type="entry name" value="TRANS-ACONITATE 2-METHYLTRANSFERASE"/>
    <property type="match status" value="1"/>
</dbReference>
<sequence length="253" mass="29627">MARKVPTEEAIKRWDQHAERFTANYDEHGGIHREVLLNPAIFSLLEEVKGKRLLDAGCGEGYLSRILAQKGAIVTAVDYSEKMLEIARERTYEEVPIQYEHGNCEKLDFLVDEQFDCIVSNMVLQDLADYKAALSEMYRLLKPNSTFIFSILHPCFVTPNSGWIRNERLDQQYWKVQRYFYEGVYDQKLPLDSDDKIVFYHRTLTSYMKAIIQAGFSIEDVIEPMPSKEMLIKYPQFEEDLHCADFIVFKLRK</sequence>
<organism evidence="2 3">
    <name type="scientific">Lysinibacillus zambalensis</name>
    <dbReference type="NCBI Taxonomy" id="3160866"/>
    <lineage>
        <taxon>Bacteria</taxon>
        <taxon>Bacillati</taxon>
        <taxon>Bacillota</taxon>
        <taxon>Bacilli</taxon>
        <taxon>Bacillales</taxon>
        <taxon>Bacillaceae</taxon>
        <taxon>Lysinibacillus</taxon>
    </lineage>
</organism>
<feature type="domain" description="Methyltransferase type 11" evidence="1">
    <location>
        <begin position="54"/>
        <end position="149"/>
    </location>
</feature>
<evidence type="ECO:0000313" key="2">
    <source>
        <dbReference type="EMBL" id="MEQ6354905.1"/>
    </source>
</evidence>
<dbReference type="CDD" id="cd02440">
    <property type="entry name" value="AdoMet_MTases"/>
    <property type="match status" value="1"/>
</dbReference>
<dbReference type="Proteomes" id="UP001478862">
    <property type="component" value="Unassembled WGS sequence"/>
</dbReference>
<dbReference type="EMBL" id="JBEGDG010000006">
    <property type="protein sequence ID" value="MEQ6354905.1"/>
    <property type="molecule type" value="Genomic_DNA"/>
</dbReference>
<dbReference type="PANTHER" id="PTHR43861">
    <property type="entry name" value="TRANS-ACONITATE 2-METHYLTRANSFERASE-RELATED"/>
    <property type="match status" value="1"/>
</dbReference>
<dbReference type="GO" id="GO:0008168">
    <property type="term" value="F:methyltransferase activity"/>
    <property type="evidence" value="ECO:0007669"/>
    <property type="project" value="UniProtKB-KW"/>
</dbReference>
<dbReference type="GO" id="GO:0032259">
    <property type="term" value="P:methylation"/>
    <property type="evidence" value="ECO:0007669"/>
    <property type="project" value="UniProtKB-KW"/>
</dbReference>
<evidence type="ECO:0000259" key="1">
    <source>
        <dbReference type="Pfam" id="PF08241"/>
    </source>
</evidence>
<keyword evidence="3" id="KW-1185">Reference proteome</keyword>
<keyword evidence="2" id="KW-0808">Transferase</keyword>
<gene>
    <name evidence="2" type="ORF">ABNX05_09795</name>
</gene>
<reference evidence="2 3" key="1">
    <citation type="submission" date="2024-06" db="EMBL/GenBank/DDBJ databases">
        <title>Lysinibacillus zambalefons sp. nov., a Novel Firmicute Isolated from the Poon Bato Zambales Hyperalkaline Spring.</title>
        <authorList>
            <person name="Aja J.A."/>
            <person name="Lazaro J.E.H."/>
            <person name="Llorin L.D."/>
            <person name="Lim K.R."/>
            <person name="Teodosio J."/>
            <person name="Dalisay D.S."/>
        </authorList>
    </citation>
    <scope>NUCLEOTIDE SEQUENCE [LARGE SCALE GENOMIC DNA]</scope>
    <source>
        <strain evidence="2 3">M3</strain>
    </source>
</reference>
<dbReference type="SUPFAM" id="SSF53335">
    <property type="entry name" value="S-adenosyl-L-methionine-dependent methyltransferases"/>
    <property type="match status" value="1"/>
</dbReference>
<proteinExistence type="predicted"/>
<dbReference type="Pfam" id="PF08241">
    <property type="entry name" value="Methyltransf_11"/>
    <property type="match status" value="1"/>
</dbReference>
<dbReference type="Gene3D" id="3.40.50.150">
    <property type="entry name" value="Vaccinia Virus protein VP39"/>
    <property type="match status" value="1"/>
</dbReference>
<dbReference type="InterPro" id="IPR013216">
    <property type="entry name" value="Methyltransf_11"/>
</dbReference>